<evidence type="ECO:0000313" key="1">
    <source>
        <dbReference type="EMBL" id="KAJ4447979.1"/>
    </source>
</evidence>
<sequence>MAGLYDVDGGGAAAAADDDDNLLVPPLVAITAATLSRMLSTSLCRISTGMRRHPPLALSWTMEVGLMFRRLLCSGMQTIMFTGWTGLDRVLISNPLSTFETSAIEVSGDAANFHCPTECHVARGTATHSSGYPAQTSGEHA</sequence>
<dbReference type="EMBL" id="JAJSOF020000005">
    <property type="protein sequence ID" value="KAJ4447979.1"/>
    <property type="molecule type" value="Genomic_DNA"/>
</dbReference>
<accession>A0ABQ8TQU7</accession>
<protein>
    <submittedName>
        <fullName evidence="1">Uncharacterized protein</fullName>
    </submittedName>
</protein>
<gene>
    <name evidence="1" type="ORF">ANN_09989</name>
</gene>
<evidence type="ECO:0000313" key="2">
    <source>
        <dbReference type="Proteomes" id="UP001148838"/>
    </source>
</evidence>
<organism evidence="1 2">
    <name type="scientific">Periplaneta americana</name>
    <name type="common">American cockroach</name>
    <name type="synonym">Blatta americana</name>
    <dbReference type="NCBI Taxonomy" id="6978"/>
    <lineage>
        <taxon>Eukaryota</taxon>
        <taxon>Metazoa</taxon>
        <taxon>Ecdysozoa</taxon>
        <taxon>Arthropoda</taxon>
        <taxon>Hexapoda</taxon>
        <taxon>Insecta</taxon>
        <taxon>Pterygota</taxon>
        <taxon>Neoptera</taxon>
        <taxon>Polyneoptera</taxon>
        <taxon>Dictyoptera</taxon>
        <taxon>Blattodea</taxon>
        <taxon>Blattoidea</taxon>
        <taxon>Blattidae</taxon>
        <taxon>Blattinae</taxon>
        <taxon>Periplaneta</taxon>
    </lineage>
</organism>
<comment type="caution">
    <text evidence="1">The sequence shown here is derived from an EMBL/GenBank/DDBJ whole genome shotgun (WGS) entry which is preliminary data.</text>
</comment>
<keyword evidence="2" id="KW-1185">Reference proteome</keyword>
<name>A0ABQ8TQU7_PERAM</name>
<proteinExistence type="predicted"/>
<reference evidence="1 2" key="1">
    <citation type="journal article" date="2022" name="Allergy">
        <title>Genome assembly and annotation of Periplaneta americana reveal a comprehensive cockroach allergen profile.</title>
        <authorList>
            <person name="Wang L."/>
            <person name="Xiong Q."/>
            <person name="Saelim N."/>
            <person name="Wang L."/>
            <person name="Nong W."/>
            <person name="Wan A.T."/>
            <person name="Shi M."/>
            <person name="Liu X."/>
            <person name="Cao Q."/>
            <person name="Hui J.H.L."/>
            <person name="Sookrung N."/>
            <person name="Leung T.F."/>
            <person name="Tungtrongchitr A."/>
            <person name="Tsui S.K.W."/>
        </authorList>
    </citation>
    <scope>NUCLEOTIDE SEQUENCE [LARGE SCALE GENOMIC DNA]</scope>
    <source>
        <strain evidence="1">PWHHKU_190912</strain>
    </source>
</reference>
<dbReference type="Proteomes" id="UP001148838">
    <property type="component" value="Unassembled WGS sequence"/>
</dbReference>